<evidence type="ECO:0000313" key="3">
    <source>
        <dbReference type="Proteomes" id="UP000583944"/>
    </source>
</evidence>
<evidence type="ECO:0000256" key="1">
    <source>
        <dbReference type="SAM" id="MobiDB-lite"/>
    </source>
</evidence>
<feature type="compositionally biased region" description="Polar residues" evidence="1">
    <location>
        <begin position="198"/>
        <end position="207"/>
    </location>
</feature>
<feature type="compositionally biased region" description="Basic and acidic residues" evidence="1">
    <location>
        <begin position="27"/>
        <end position="45"/>
    </location>
</feature>
<feature type="region of interest" description="Disordered" evidence="1">
    <location>
        <begin position="68"/>
        <end position="290"/>
    </location>
</feature>
<dbReference type="EMBL" id="JABDHM010000012">
    <property type="protein sequence ID" value="KAF5224491.1"/>
    <property type="molecule type" value="Genomic_DNA"/>
</dbReference>
<feature type="compositionally biased region" description="Basic residues" evidence="1">
    <location>
        <begin position="163"/>
        <end position="185"/>
    </location>
</feature>
<accession>A0A7J6YCN8</accession>
<gene>
    <name evidence="2" type="ORF">ECC02_002434</name>
</gene>
<proteinExistence type="predicted"/>
<name>A0A7J6YCN8_TRYCR</name>
<reference evidence="2 3" key="1">
    <citation type="journal article" date="2019" name="Genome Biol. Evol.">
        <title>Nanopore Sequencing Significantly Improves Genome Assembly of the Protozoan Parasite Trypanosoma cruzi.</title>
        <authorList>
            <person name="Diaz-Viraque F."/>
            <person name="Pita S."/>
            <person name="Greif G."/>
            <person name="de Souza R.C.M."/>
            <person name="Iraola G."/>
            <person name="Robello C."/>
        </authorList>
    </citation>
    <scope>NUCLEOTIDE SEQUENCE [LARGE SCALE GENOMIC DNA]</scope>
    <source>
        <strain evidence="2 3">Berenice</strain>
    </source>
</reference>
<dbReference type="AlphaFoldDB" id="A0A7J6YCN8"/>
<feature type="region of interest" description="Disordered" evidence="1">
    <location>
        <begin position="27"/>
        <end position="48"/>
    </location>
</feature>
<dbReference type="Proteomes" id="UP000583944">
    <property type="component" value="Unassembled WGS sequence"/>
</dbReference>
<evidence type="ECO:0000313" key="2">
    <source>
        <dbReference type="EMBL" id="KAF5224491.1"/>
    </source>
</evidence>
<organism evidence="2 3">
    <name type="scientific">Trypanosoma cruzi</name>
    <dbReference type="NCBI Taxonomy" id="5693"/>
    <lineage>
        <taxon>Eukaryota</taxon>
        <taxon>Discoba</taxon>
        <taxon>Euglenozoa</taxon>
        <taxon>Kinetoplastea</taxon>
        <taxon>Metakinetoplastina</taxon>
        <taxon>Trypanosomatida</taxon>
        <taxon>Trypanosomatidae</taxon>
        <taxon>Trypanosoma</taxon>
        <taxon>Schizotrypanum</taxon>
    </lineage>
</organism>
<dbReference type="VEuPathDB" id="TriTrypDB:ECC02_002434"/>
<feature type="compositionally biased region" description="Polar residues" evidence="1">
    <location>
        <begin position="130"/>
        <end position="144"/>
    </location>
</feature>
<protein>
    <submittedName>
        <fullName evidence="2">Uncharacterized protein</fullName>
    </submittedName>
</protein>
<comment type="caution">
    <text evidence="2">The sequence shown here is derived from an EMBL/GenBank/DDBJ whole genome shotgun (WGS) entry which is preliminary data.</text>
</comment>
<sequence>MPHGPWILLLHGARVRTQLVLCRRDVSKNGDRDAKSKRSPEHTRPTDTWSTGMAALAKRIIRARGLRGETHRSTLTGDWGPRARTPPRSWGRGRIGPPPHRGFRQIRMTAMTAATRRSGPMPSVRPGRPTTGTQKASHGNASSSRWKRHSSPQRGLERDTAHRSRFRHRPRGPGRRRLPAVPVRRRANEKPDSGFVFDTSTITTAPTSRERPWGRGRSGCAHRAPTHALWVRGPDESEASIQHARANERPHTAPQPAPETKAPLQSPFCDKRAGNAGGLAPHFRFGRPGP</sequence>